<dbReference type="GO" id="GO:0006753">
    <property type="term" value="P:nucleoside phosphate metabolic process"/>
    <property type="evidence" value="ECO:0007669"/>
    <property type="project" value="TreeGrafter"/>
</dbReference>
<dbReference type="Gene3D" id="3.90.79.10">
    <property type="entry name" value="Nucleoside Triphosphate Pyrophosphohydrolase"/>
    <property type="match status" value="1"/>
</dbReference>
<dbReference type="OrthoDB" id="10249920at2759"/>
<dbReference type="SUPFAM" id="SSF55811">
    <property type="entry name" value="Nudix"/>
    <property type="match status" value="1"/>
</dbReference>
<evidence type="ECO:0000256" key="4">
    <source>
        <dbReference type="ARBA" id="ARBA00022490"/>
    </source>
</evidence>
<evidence type="ECO:0000256" key="6">
    <source>
        <dbReference type="ARBA" id="ARBA00022842"/>
    </source>
</evidence>
<dbReference type="GO" id="GO:0005737">
    <property type="term" value="C:cytoplasm"/>
    <property type="evidence" value="ECO:0007669"/>
    <property type="project" value="UniProtKB-SubCell"/>
</dbReference>
<comment type="function">
    <text evidence="8">Hydrolyzes UDP-glucose to glucose 1-phosphate and UMP and ADP-ribose to ribose 5-phosphate and AMP. The physiological substrate is probably UDP-glucose. Poor activity on other substrates such as ADP-glucose, CDP-glucose, GDP-glucose and GDP-mannose.</text>
</comment>
<protein>
    <recommendedName>
        <fullName evidence="10">Uridine diphosphate glucose pyrophosphatase NUDT14</fullName>
        <ecNumber evidence="9">3.6.1.45</ecNumber>
    </recommendedName>
    <alternativeName>
        <fullName evidence="11">Nucleoside diphosphate-linked moiety X motif 14</fullName>
    </alternativeName>
</protein>
<evidence type="ECO:0000256" key="1">
    <source>
        <dbReference type="ARBA" id="ARBA00001946"/>
    </source>
</evidence>
<evidence type="ECO:0000256" key="3">
    <source>
        <dbReference type="ARBA" id="ARBA00011738"/>
    </source>
</evidence>
<dbReference type="FunFam" id="3.90.79.10:FF:000035">
    <property type="entry name" value="Uridine diphosphate glucose pyrophosphatase"/>
    <property type="match status" value="1"/>
</dbReference>
<evidence type="ECO:0000256" key="7">
    <source>
        <dbReference type="ARBA" id="ARBA00051086"/>
    </source>
</evidence>
<comment type="catalytic activity">
    <reaction evidence="7">
        <text>UDP-sugar + H2O = UMP + alpha-D-aldose 1-phosphate.</text>
        <dbReference type="EC" id="3.6.1.45"/>
    </reaction>
</comment>
<evidence type="ECO:0000313" key="13">
    <source>
        <dbReference type="Proteomes" id="UP000276776"/>
    </source>
</evidence>
<organism evidence="14">
    <name type="scientific">Thelazia callipaeda</name>
    <name type="common">Oriental eyeworm</name>
    <name type="synonym">Parasitic nematode</name>
    <dbReference type="NCBI Taxonomy" id="103827"/>
    <lineage>
        <taxon>Eukaryota</taxon>
        <taxon>Metazoa</taxon>
        <taxon>Ecdysozoa</taxon>
        <taxon>Nematoda</taxon>
        <taxon>Chromadorea</taxon>
        <taxon>Rhabditida</taxon>
        <taxon>Spirurina</taxon>
        <taxon>Spiruromorpha</taxon>
        <taxon>Thelazioidea</taxon>
        <taxon>Thelaziidae</taxon>
        <taxon>Thelazia</taxon>
    </lineage>
</organism>
<dbReference type="GO" id="GO:0019693">
    <property type="term" value="P:ribose phosphate metabolic process"/>
    <property type="evidence" value="ECO:0007669"/>
    <property type="project" value="TreeGrafter"/>
</dbReference>
<dbReference type="WBParaSite" id="TCLT_0000940801-mRNA-1">
    <property type="protein sequence ID" value="TCLT_0000940801-mRNA-1"/>
    <property type="gene ID" value="TCLT_0000940801"/>
</dbReference>
<dbReference type="OMA" id="YTYELCA"/>
<keyword evidence="4" id="KW-0963">Cytoplasm</keyword>
<dbReference type="Proteomes" id="UP000276776">
    <property type="component" value="Unassembled WGS sequence"/>
</dbReference>
<dbReference type="InterPro" id="IPR015797">
    <property type="entry name" value="NUDIX_hydrolase-like_dom_sf"/>
</dbReference>
<reference evidence="12 13" key="2">
    <citation type="submission" date="2018-11" db="EMBL/GenBank/DDBJ databases">
        <authorList>
            <consortium name="Pathogen Informatics"/>
        </authorList>
    </citation>
    <scope>NUCLEOTIDE SEQUENCE [LARGE SCALE GENOMIC DNA]</scope>
</reference>
<evidence type="ECO:0000256" key="8">
    <source>
        <dbReference type="ARBA" id="ARBA00054674"/>
    </source>
</evidence>
<evidence type="ECO:0000256" key="2">
    <source>
        <dbReference type="ARBA" id="ARBA00004496"/>
    </source>
</evidence>
<keyword evidence="6" id="KW-0460">Magnesium</keyword>
<sequence length="220" mass="25535">MAGNNEFLTEVQIIENVHDSQYIRPIRMKFKRNGKLIKWDLMLRHDSVACLLFHKQKKSFLFVKQFRPAVYAVKVRKMEENANKAWNEIKWEKYPISIGETIELCAGIIDKPNVSSHKHMQEEILEECGYEVNENDIQMIKTYITGVGSSGASQELFYAEIDETMKISEGGGVESEKIEKVFMTIQEAQMYCELKEVTSSTGLLYSLMWFFKNRLPNIIS</sequence>
<comment type="cofactor">
    <cofactor evidence="1">
        <name>Mg(2+)</name>
        <dbReference type="ChEBI" id="CHEBI:18420"/>
    </cofactor>
</comment>
<comment type="subcellular location">
    <subcellularLocation>
        <location evidence="2">Cytoplasm</location>
    </subcellularLocation>
</comment>
<dbReference type="GO" id="GO:0046872">
    <property type="term" value="F:metal ion binding"/>
    <property type="evidence" value="ECO:0007669"/>
    <property type="project" value="InterPro"/>
</dbReference>
<evidence type="ECO:0000256" key="10">
    <source>
        <dbReference type="ARBA" id="ARBA00071467"/>
    </source>
</evidence>
<evidence type="ECO:0000256" key="11">
    <source>
        <dbReference type="ARBA" id="ARBA00080475"/>
    </source>
</evidence>
<dbReference type="NCBIfam" id="TIGR00052">
    <property type="entry name" value="nudix-type nucleoside diphosphatase, YffH/AdpP family"/>
    <property type="match status" value="1"/>
</dbReference>
<dbReference type="InterPro" id="IPR004385">
    <property type="entry name" value="NDP_pyrophosphatase"/>
</dbReference>
<dbReference type="GO" id="GO:0008768">
    <property type="term" value="F:UDP-sugar diphosphatase activity"/>
    <property type="evidence" value="ECO:0007669"/>
    <property type="project" value="UniProtKB-EC"/>
</dbReference>
<keyword evidence="13" id="KW-1185">Reference proteome</keyword>
<gene>
    <name evidence="12" type="ORF">TCLT_LOCUS9397</name>
</gene>
<dbReference type="PANTHER" id="PTHR11839">
    <property type="entry name" value="UDP/ADP-SUGAR PYROPHOSPHATASE"/>
    <property type="match status" value="1"/>
</dbReference>
<comment type="subunit">
    <text evidence="3">Homodimer.</text>
</comment>
<dbReference type="STRING" id="103827.A0A0N5D8H5"/>
<reference evidence="14" key="1">
    <citation type="submission" date="2017-02" db="UniProtKB">
        <authorList>
            <consortium name="WormBaseParasite"/>
        </authorList>
    </citation>
    <scope>IDENTIFICATION</scope>
</reference>
<evidence type="ECO:0000313" key="12">
    <source>
        <dbReference type="EMBL" id="VDN07027.1"/>
    </source>
</evidence>
<evidence type="ECO:0000256" key="9">
    <source>
        <dbReference type="ARBA" id="ARBA00066480"/>
    </source>
</evidence>
<dbReference type="EC" id="3.6.1.45" evidence="9"/>
<proteinExistence type="predicted"/>
<dbReference type="EMBL" id="UYYF01004789">
    <property type="protein sequence ID" value="VDN07027.1"/>
    <property type="molecule type" value="Genomic_DNA"/>
</dbReference>
<accession>A0A0N5D8H5</accession>
<dbReference type="CDD" id="cd18887">
    <property type="entry name" value="NUDIX_UGPPase_Nudt14"/>
    <property type="match status" value="1"/>
</dbReference>
<name>A0A0N5D8H5_THECL</name>
<evidence type="ECO:0000256" key="5">
    <source>
        <dbReference type="ARBA" id="ARBA00022801"/>
    </source>
</evidence>
<dbReference type="AlphaFoldDB" id="A0A0N5D8H5"/>
<evidence type="ECO:0000313" key="14">
    <source>
        <dbReference type="WBParaSite" id="TCLT_0000940801-mRNA-1"/>
    </source>
</evidence>
<dbReference type="PANTHER" id="PTHR11839:SF15">
    <property type="entry name" value="URIDINE DIPHOSPHATE GLUCOSE PYROPHOSPHATASE NUDT14"/>
    <property type="match status" value="1"/>
</dbReference>
<keyword evidence="5" id="KW-0378">Hydrolase</keyword>